<feature type="domain" description="Reverse transcriptase Ty1/copia-type" evidence="2">
    <location>
        <begin position="91"/>
        <end position="241"/>
    </location>
</feature>
<name>A0AAV3RYH3_LITER</name>
<organism evidence="3 4">
    <name type="scientific">Lithospermum erythrorhizon</name>
    <name type="common">Purple gromwell</name>
    <name type="synonym">Lithospermum officinale var. erythrorhizon</name>
    <dbReference type="NCBI Taxonomy" id="34254"/>
    <lineage>
        <taxon>Eukaryota</taxon>
        <taxon>Viridiplantae</taxon>
        <taxon>Streptophyta</taxon>
        <taxon>Embryophyta</taxon>
        <taxon>Tracheophyta</taxon>
        <taxon>Spermatophyta</taxon>
        <taxon>Magnoliopsida</taxon>
        <taxon>eudicotyledons</taxon>
        <taxon>Gunneridae</taxon>
        <taxon>Pentapetalae</taxon>
        <taxon>asterids</taxon>
        <taxon>lamiids</taxon>
        <taxon>Boraginales</taxon>
        <taxon>Boraginaceae</taxon>
        <taxon>Boraginoideae</taxon>
        <taxon>Lithospermeae</taxon>
        <taxon>Lithospermum</taxon>
    </lineage>
</organism>
<evidence type="ECO:0000259" key="2">
    <source>
        <dbReference type="Pfam" id="PF07727"/>
    </source>
</evidence>
<reference evidence="3 4" key="1">
    <citation type="submission" date="2024-01" db="EMBL/GenBank/DDBJ databases">
        <title>The complete chloroplast genome sequence of Lithospermum erythrorhizon: insights into the phylogenetic relationship among Boraginaceae species and the maternal lineages of purple gromwells.</title>
        <authorList>
            <person name="Okada T."/>
            <person name="Watanabe K."/>
        </authorList>
    </citation>
    <scope>NUCLEOTIDE SEQUENCE [LARGE SCALE GENOMIC DNA]</scope>
</reference>
<dbReference type="Proteomes" id="UP001454036">
    <property type="component" value="Unassembled WGS sequence"/>
</dbReference>
<dbReference type="Gene3D" id="3.10.10.10">
    <property type="entry name" value="HIV Type 1 Reverse Transcriptase, subunit A, domain 1"/>
    <property type="match status" value="1"/>
</dbReference>
<feature type="compositionally biased region" description="Low complexity" evidence="1">
    <location>
        <begin position="7"/>
        <end position="27"/>
    </location>
</feature>
<keyword evidence="4" id="KW-1185">Reference proteome</keyword>
<dbReference type="InterPro" id="IPR013103">
    <property type="entry name" value="RVT_2"/>
</dbReference>
<keyword evidence="3" id="KW-0812">Transmembrane</keyword>
<proteinExistence type="predicted"/>
<evidence type="ECO:0000256" key="1">
    <source>
        <dbReference type="SAM" id="MobiDB-lite"/>
    </source>
</evidence>
<dbReference type="InterPro" id="IPR043128">
    <property type="entry name" value="Rev_trsase/Diguanyl_cyclase"/>
</dbReference>
<dbReference type="AlphaFoldDB" id="A0AAV3RYH3"/>
<dbReference type="PANTHER" id="PTHR11439:SF455">
    <property type="entry name" value="RLK (RECEPTOR-LIKE PROTEIN KINASE) 8, PUTATIVE-RELATED"/>
    <property type="match status" value="1"/>
</dbReference>
<dbReference type="SUPFAM" id="SSF56672">
    <property type="entry name" value="DNA/RNA polymerases"/>
    <property type="match status" value="1"/>
</dbReference>
<protein>
    <submittedName>
        <fullName evidence="3">Transmembrane signal receptor</fullName>
    </submittedName>
</protein>
<keyword evidence="3" id="KW-0675">Receptor</keyword>
<sequence>MLHAPSRTKSNLNSSVSSTSTSHPMTTRSKDGITKPRILPSLLSTECAMDFSEPSSYTQASKDPLWRSAMPDEYNALMEYNTWSLVPPPSVAQGQNRQQGSDYNQTFSPVIKPVTIRTVLMLAASKGWLVHQLDVKNAFLHGELAEEVFFKQPTGFIDPEFSHHVCRLNKALYGLKQAPRAWFSGFSSSRSDPSMFHLLSDGEQAVLLLYVDDILLTASSPSLLNRIITQLKTEFAMTDLEAEYRAVAHSVAEVDWLQSLMSELHIPLSCPPVVLCDNISTTYMASNPVKHARTKHKEIDVHFVRERVAKGALKDSYVSTVDQLAEFFTKSLSTDRFNKLRFNLGIHKPHATIEGE</sequence>
<accession>A0AAV3RYH3</accession>
<dbReference type="CDD" id="cd09272">
    <property type="entry name" value="RNase_HI_RT_Ty1"/>
    <property type="match status" value="1"/>
</dbReference>
<dbReference type="Gene3D" id="3.30.70.270">
    <property type="match status" value="1"/>
</dbReference>
<dbReference type="PANTHER" id="PTHR11439">
    <property type="entry name" value="GAG-POL-RELATED RETROTRANSPOSON"/>
    <property type="match status" value="1"/>
</dbReference>
<comment type="caution">
    <text evidence="3">The sequence shown here is derived from an EMBL/GenBank/DDBJ whole genome shotgun (WGS) entry which is preliminary data.</text>
</comment>
<gene>
    <name evidence="3" type="ORF">LIER_33762</name>
</gene>
<dbReference type="Pfam" id="PF07727">
    <property type="entry name" value="RVT_2"/>
    <property type="match status" value="1"/>
</dbReference>
<feature type="region of interest" description="Disordered" evidence="1">
    <location>
        <begin position="1"/>
        <end position="36"/>
    </location>
</feature>
<dbReference type="EMBL" id="BAABME010013732">
    <property type="protein sequence ID" value="GAA0186474.1"/>
    <property type="molecule type" value="Genomic_DNA"/>
</dbReference>
<evidence type="ECO:0000313" key="3">
    <source>
        <dbReference type="EMBL" id="GAA0186474.1"/>
    </source>
</evidence>
<evidence type="ECO:0000313" key="4">
    <source>
        <dbReference type="Proteomes" id="UP001454036"/>
    </source>
</evidence>
<keyword evidence="3" id="KW-0472">Membrane</keyword>
<dbReference type="InterPro" id="IPR043502">
    <property type="entry name" value="DNA/RNA_pol_sf"/>
</dbReference>